<accession>A0A834WPI8</accession>
<organism evidence="1 2">
    <name type="scientific">Senna tora</name>
    <dbReference type="NCBI Taxonomy" id="362788"/>
    <lineage>
        <taxon>Eukaryota</taxon>
        <taxon>Viridiplantae</taxon>
        <taxon>Streptophyta</taxon>
        <taxon>Embryophyta</taxon>
        <taxon>Tracheophyta</taxon>
        <taxon>Spermatophyta</taxon>
        <taxon>Magnoliopsida</taxon>
        <taxon>eudicotyledons</taxon>
        <taxon>Gunneridae</taxon>
        <taxon>Pentapetalae</taxon>
        <taxon>rosids</taxon>
        <taxon>fabids</taxon>
        <taxon>Fabales</taxon>
        <taxon>Fabaceae</taxon>
        <taxon>Caesalpinioideae</taxon>
        <taxon>Cassia clade</taxon>
        <taxon>Senna</taxon>
    </lineage>
</organism>
<dbReference type="Proteomes" id="UP000634136">
    <property type="component" value="Unassembled WGS sequence"/>
</dbReference>
<sequence>MEDVVTFRAIIPLNNNLSMNNVTYIRDIATFINVSSNHRCFWPVFASYDRFGLQVFPRPFDLLETITNNIWTFW</sequence>
<evidence type="ECO:0000313" key="2">
    <source>
        <dbReference type="Proteomes" id="UP000634136"/>
    </source>
</evidence>
<dbReference type="EMBL" id="JAAIUW010000006">
    <property type="protein sequence ID" value="KAF7826866.1"/>
    <property type="molecule type" value="Genomic_DNA"/>
</dbReference>
<keyword evidence="2" id="KW-1185">Reference proteome</keyword>
<protein>
    <submittedName>
        <fullName evidence="1">Uncharacterized protein</fullName>
    </submittedName>
</protein>
<reference evidence="1" key="1">
    <citation type="submission" date="2020-09" db="EMBL/GenBank/DDBJ databases">
        <title>Genome-Enabled Discovery of Anthraquinone Biosynthesis in Senna tora.</title>
        <authorList>
            <person name="Kang S.-H."/>
            <person name="Pandey R.P."/>
            <person name="Lee C.-M."/>
            <person name="Sim J.-S."/>
            <person name="Jeong J.-T."/>
            <person name="Choi B.-S."/>
            <person name="Jung M."/>
            <person name="Ginzburg D."/>
            <person name="Zhao K."/>
            <person name="Won S.Y."/>
            <person name="Oh T.-J."/>
            <person name="Yu Y."/>
            <person name="Kim N.-H."/>
            <person name="Lee O.R."/>
            <person name="Lee T.-H."/>
            <person name="Bashyal P."/>
            <person name="Kim T.-S."/>
            <person name="Lee W.-H."/>
            <person name="Kawkins C."/>
            <person name="Kim C.-K."/>
            <person name="Kim J.S."/>
            <person name="Ahn B.O."/>
            <person name="Rhee S.Y."/>
            <person name="Sohng J.K."/>
        </authorList>
    </citation>
    <scope>NUCLEOTIDE SEQUENCE</scope>
    <source>
        <tissue evidence="1">Leaf</tissue>
    </source>
</reference>
<proteinExistence type="predicted"/>
<comment type="caution">
    <text evidence="1">The sequence shown here is derived from an EMBL/GenBank/DDBJ whole genome shotgun (WGS) entry which is preliminary data.</text>
</comment>
<name>A0A834WPI8_9FABA</name>
<dbReference type="AlphaFoldDB" id="A0A834WPI8"/>
<evidence type="ECO:0000313" key="1">
    <source>
        <dbReference type="EMBL" id="KAF7826866.1"/>
    </source>
</evidence>
<gene>
    <name evidence="1" type="ORF">G2W53_018030</name>
</gene>